<proteinExistence type="predicted"/>
<gene>
    <name evidence="2" type="ORF">RCO7_08062</name>
</gene>
<keyword evidence="3" id="KW-1185">Reference proteome</keyword>
<dbReference type="Proteomes" id="UP000178129">
    <property type="component" value="Unassembled WGS sequence"/>
</dbReference>
<organism evidence="2 3">
    <name type="scientific">Rhynchosporium graminicola</name>
    <dbReference type="NCBI Taxonomy" id="2792576"/>
    <lineage>
        <taxon>Eukaryota</taxon>
        <taxon>Fungi</taxon>
        <taxon>Dikarya</taxon>
        <taxon>Ascomycota</taxon>
        <taxon>Pezizomycotina</taxon>
        <taxon>Leotiomycetes</taxon>
        <taxon>Helotiales</taxon>
        <taxon>Ploettnerulaceae</taxon>
        <taxon>Rhynchosporium</taxon>
    </lineage>
</organism>
<evidence type="ECO:0000256" key="1">
    <source>
        <dbReference type="SAM" id="Phobius"/>
    </source>
</evidence>
<dbReference type="EMBL" id="FJUW01000007">
    <property type="protein sequence ID" value="CZS93897.1"/>
    <property type="molecule type" value="Genomic_DNA"/>
</dbReference>
<keyword evidence="1" id="KW-1133">Transmembrane helix</keyword>
<comment type="caution">
    <text evidence="2">The sequence shown here is derived from an EMBL/GenBank/DDBJ whole genome shotgun (WGS) entry which is preliminary data.</text>
</comment>
<protein>
    <submittedName>
        <fullName evidence="2">Uncharacterized protein</fullName>
    </submittedName>
</protein>
<dbReference type="InParanoid" id="A0A1E1K735"/>
<keyword evidence="1" id="KW-0472">Membrane</keyword>
<reference evidence="3" key="1">
    <citation type="submission" date="2016-03" db="EMBL/GenBank/DDBJ databases">
        <authorList>
            <person name="Ploux O."/>
        </authorList>
    </citation>
    <scope>NUCLEOTIDE SEQUENCE [LARGE SCALE GENOMIC DNA]</scope>
    <source>
        <strain evidence="3">UK7</strain>
    </source>
</reference>
<accession>A0A1E1K735</accession>
<keyword evidence="1" id="KW-0812">Transmembrane</keyword>
<sequence>MPLSNLALQERLLQSPYVIEDLKAVLASLDEEIETRICAKKNAELVENKRLFKAKIKKETEKKGEEKVCECQHEIRQLEAKILDLCEDLETKVVAVPDLEEEIALKKPLFQVGVDIRKGCLEKSRVAEYNGYTADKDIIEKRKIAAHEGNWIADASLYHFGYISLESFDRESDLFNLWADNYGLLTDKSGDMHGALKAGTFPIIIINCINVMFTILVARRKTHHPYNVKKVCFALIQSLVDLWNTGGIGGNVSRFSEDGKFLGIVAEVEDLRNFMLRPTRRSSVQSGI</sequence>
<evidence type="ECO:0000313" key="2">
    <source>
        <dbReference type="EMBL" id="CZS93897.1"/>
    </source>
</evidence>
<dbReference type="AlphaFoldDB" id="A0A1E1K735"/>
<name>A0A1E1K735_9HELO</name>
<feature type="transmembrane region" description="Helical" evidence="1">
    <location>
        <begin position="199"/>
        <end position="218"/>
    </location>
</feature>
<evidence type="ECO:0000313" key="3">
    <source>
        <dbReference type="Proteomes" id="UP000178129"/>
    </source>
</evidence>